<dbReference type="Proteomes" id="UP000095286">
    <property type="component" value="Unplaced"/>
</dbReference>
<dbReference type="WBParaSite" id="RSKR_0000954300.1">
    <property type="protein sequence ID" value="RSKR_0000954300.1"/>
    <property type="gene ID" value="RSKR_0000954300"/>
</dbReference>
<reference evidence="2" key="1">
    <citation type="submission" date="2016-11" db="UniProtKB">
        <authorList>
            <consortium name="WormBaseParasite"/>
        </authorList>
    </citation>
    <scope>IDENTIFICATION</scope>
    <source>
        <strain evidence="2">KR3021</strain>
    </source>
</reference>
<name>A0AC35UAD4_9BILA</name>
<evidence type="ECO:0000313" key="1">
    <source>
        <dbReference type="Proteomes" id="UP000095286"/>
    </source>
</evidence>
<organism evidence="1 2">
    <name type="scientific">Rhabditophanes sp. KR3021</name>
    <dbReference type="NCBI Taxonomy" id="114890"/>
    <lineage>
        <taxon>Eukaryota</taxon>
        <taxon>Metazoa</taxon>
        <taxon>Ecdysozoa</taxon>
        <taxon>Nematoda</taxon>
        <taxon>Chromadorea</taxon>
        <taxon>Rhabditida</taxon>
        <taxon>Tylenchina</taxon>
        <taxon>Panagrolaimomorpha</taxon>
        <taxon>Strongyloidoidea</taxon>
        <taxon>Alloionematidae</taxon>
        <taxon>Rhabditophanes</taxon>
    </lineage>
</organism>
<evidence type="ECO:0000313" key="2">
    <source>
        <dbReference type="WBParaSite" id="RSKR_0000954300.1"/>
    </source>
</evidence>
<accession>A0AC35UAD4</accession>
<proteinExistence type="predicted"/>
<protein>
    <submittedName>
        <fullName evidence="2">Conotoxin Superfamily O1</fullName>
    </submittedName>
</protein>
<sequence>MVFGNKATRLVSLILLLFIVIQMSKAASFGEYMNNYPVTGKRASLLRTIFNEKRGNDFCGCNLGCNYRSFNSCSSCCSLAI</sequence>